<proteinExistence type="predicted"/>
<dbReference type="Gene3D" id="1.25.40.10">
    <property type="entry name" value="Tetratricopeptide repeat domain"/>
    <property type="match status" value="2"/>
</dbReference>
<dbReference type="SMART" id="SM00386">
    <property type="entry name" value="HAT"/>
    <property type="match status" value="3"/>
</dbReference>
<dbReference type="Proteomes" id="UP001604277">
    <property type="component" value="Unassembled WGS sequence"/>
</dbReference>
<evidence type="ECO:0000256" key="1">
    <source>
        <dbReference type="SAM" id="MobiDB-lite"/>
    </source>
</evidence>
<keyword evidence="3" id="KW-1185">Reference proteome</keyword>
<reference evidence="3" key="1">
    <citation type="submission" date="2024-07" db="EMBL/GenBank/DDBJ databases">
        <title>Two chromosome-level genome assemblies of Korean endemic species Abeliophyllum distichum and Forsythia ovata (Oleaceae).</title>
        <authorList>
            <person name="Jang H."/>
        </authorList>
    </citation>
    <scope>NUCLEOTIDE SEQUENCE [LARGE SCALE GENOMIC DNA]</scope>
</reference>
<dbReference type="PANTHER" id="PTHR26312">
    <property type="entry name" value="TETRATRICOPEPTIDE REPEAT PROTEIN 5"/>
    <property type="match status" value="1"/>
</dbReference>
<dbReference type="InterPro" id="IPR003107">
    <property type="entry name" value="HAT"/>
</dbReference>
<accession>A0ABD1PH61</accession>
<comment type="caution">
    <text evidence="2">The sequence shown here is derived from an EMBL/GenBank/DDBJ whole genome shotgun (WGS) entry which is preliminary data.</text>
</comment>
<protein>
    <submittedName>
        <fullName evidence="2">Tetratricopeptide repeat (TPR)-like superfamily protein</fullName>
    </submittedName>
</protein>
<dbReference type="AlphaFoldDB" id="A0ABD1PH61"/>
<organism evidence="2 3">
    <name type="scientific">Forsythia ovata</name>
    <dbReference type="NCBI Taxonomy" id="205694"/>
    <lineage>
        <taxon>Eukaryota</taxon>
        <taxon>Viridiplantae</taxon>
        <taxon>Streptophyta</taxon>
        <taxon>Embryophyta</taxon>
        <taxon>Tracheophyta</taxon>
        <taxon>Spermatophyta</taxon>
        <taxon>Magnoliopsida</taxon>
        <taxon>eudicotyledons</taxon>
        <taxon>Gunneridae</taxon>
        <taxon>Pentapetalae</taxon>
        <taxon>asterids</taxon>
        <taxon>lamiids</taxon>
        <taxon>Lamiales</taxon>
        <taxon>Oleaceae</taxon>
        <taxon>Forsythieae</taxon>
        <taxon>Forsythia</taxon>
    </lineage>
</organism>
<feature type="region of interest" description="Disordered" evidence="1">
    <location>
        <begin position="134"/>
        <end position="156"/>
    </location>
</feature>
<feature type="compositionally biased region" description="Acidic residues" evidence="1">
    <location>
        <begin position="140"/>
        <end position="150"/>
    </location>
</feature>
<sequence>MLLRSSSTPVAHALFSDRPKSYRVFDSNINNNTLHTNDLCITKISVLHGVRCLSSFSCNSSPESISNSWFPDFSPKSNSLGRKKFRRALSDSNLEELASTPLDIKEVWSSRTLVSKSLHKHHHKSMLHTEPSFSIYNTDDNFEEEGENGDSGEGKLERSATIGESIEGEFSFRKNVMCKIDEGDNEQDEEERKGNLGRFKDLKIELEGESMSHVIYHDTGAGIEGNGIDGGIEPSNFNDGGDLENYYKRMVREDASNPLFLRNYAQLLQLKGDFLGAEEYYSRAILGDPKDGQTLLQYAKLMWELYRDQDRASTYFERAAQASPEDSHVLAAHASFLWEIDSNEDEDYSPNDPSQIDENTVPINLQRTDFEQENRPASPTLHLAMGLGIDVASFHRGIGTDVEEYYRRMVEENPRNNLFLRNYAKFLHQSKGDLIGAAELYSRAILADPYDGEIILQYANLVWQLHHDKDLAVSYFERAVQATPEDSNVLASYAKFLWETEDESEDIL</sequence>
<evidence type="ECO:0000313" key="2">
    <source>
        <dbReference type="EMBL" id="KAL2463197.1"/>
    </source>
</evidence>
<gene>
    <name evidence="2" type="ORF">Fot_52853</name>
</gene>
<dbReference type="PANTHER" id="PTHR26312:SF217">
    <property type="entry name" value="N-ACETYLGLUCOSAMINE TRANSFERASE, OGT PROTEIN, PUTATIVE-RELATED"/>
    <property type="match status" value="1"/>
</dbReference>
<evidence type="ECO:0000313" key="3">
    <source>
        <dbReference type="Proteomes" id="UP001604277"/>
    </source>
</evidence>
<dbReference type="EMBL" id="JBFOLJ010000019">
    <property type="protein sequence ID" value="KAL2463197.1"/>
    <property type="molecule type" value="Genomic_DNA"/>
</dbReference>
<name>A0ABD1PH61_9LAMI</name>
<dbReference type="SUPFAM" id="SSF48452">
    <property type="entry name" value="TPR-like"/>
    <property type="match status" value="1"/>
</dbReference>
<dbReference type="InterPro" id="IPR011990">
    <property type="entry name" value="TPR-like_helical_dom_sf"/>
</dbReference>